<evidence type="ECO:0000313" key="5">
    <source>
        <dbReference type="Proteomes" id="UP000747399"/>
    </source>
</evidence>
<feature type="region of interest" description="Disordered" evidence="2">
    <location>
        <begin position="435"/>
        <end position="506"/>
    </location>
</feature>
<organism evidence="4 5">
    <name type="scientific">Volvox africanus</name>
    <dbReference type="NCBI Taxonomy" id="51714"/>
    <lineage>
        <taxon>Eukaryota</taxon>
        <taxon>Viridiplantae</taxon>
        <taxon>Chlorophyta</taxon>
        <taxon>core chlorophytes</taxon>
        <taxon>Chlorophyceae</taxon>
        <taxon>CS clade</taxon>
        <taxon>Chlamydomonadales</taxon>
        <taxon>Volvocaceae</taxon>
        <taxon>Volvox</taxon>
    </lineage>
</organism>
<evidence type="ECO:0000256" key="2">
    <source>
        <dbReference type="SAM" id="MobiDB-lite"/>
    </source>
</evidence>
<proteinExistence type="inferred from homology"/>
<dbReference type="SUPFAM" id="SSF49468">
    <property type="entry name" value="VHL"/>
    <property type="match status" value="1"/>
</dbReference>
<name>A0A8J4BWJ4_9CHLO</name>
<accession>A0A8J4BWJ4</accession>
<dbReference type="InterPro" id="IPR022772">
    <property type="entry name" value="VHL_tumour_suppress_b/a_dom"/>
</dbReference>
<evidence type="ECO:0000313" key="4">
    <source>
        <dbReference type="EMBL" id="GIL66795.1"/>
    </source>
</evidence>
<feature type="domain" description="von Hippel-Lindau disease tumour suppressor beta" evidence="3">
    <location>
        <begin position="35"/>
        <end position="102"/>
    </location>
</feature>
<dbReference type="InterPro" id="IPR037140">
    <property type="entry name" value="VHL_beta_dom_sf"/>
</dbReference>
<keyword evidence="5" id="KW-1185">Reference proteome</keyword>
<dbReference type="InterPro" id="IPR024053">
    <property type="entry name" value="VHL_beta_dom"/>
</dbReference>
<protein>
    <recommendedName>
        <fullName evidence="3">von Hippel-Lindau disease tumour suppressor beta domain-containing protein</fullName>
    </recommendedName>
</protein>
<dbReference type="AlphaFoldDB" id="A0A8J4BWJ4"/>
<dbReference type="InterPro" id="IPR036208">
    <property type="entry name" value="VHL_sf"/>
</dbReference>
<dbReference type="Proteomes" id="UP000747399">
    <property type="component" value="Unassembled WGS sequence"/>
</dbReference>
<dbReference type="Pfam" id="PF01847">
    <property type="entry name" value="VHL"/>
    <property type="match status" value="1"/>
</dbReference>
<evidence type="ECO:0000259" key="3">
    <source>
        <dbReference type="Pfam" id="PF01847"/>
    </source>
</evidence>
<comment type="caution">
    <text evidence="4">The sequence shown here is derived from an EMBL/GenBank/DDBJ whole genome shotgun (WGS) entry which is preliminary data.</text>
</comment>
<gene>
    <name evidence="4" type="ORF">Vafri_20302</name>
</gene>
<dbReference type="CDD" id="cd05468">
    <property type="entry name" value="pVHL"/>
    <property type="match status" value="1"/>
</dbReference>
<comment type="similarity">
    <text evidence="1">Belongs to the VHL family.</text>
</comment>
<dbReference type="Gene3D" id="2.60.40.780">
    <property type="entry name" value="von Hippel-Lindau disease tumour suppressor, beta domain"/>
    <property type="match status" value="1"/>
</dbReference>
<reference evidence="4" key="1">
    <citation type="journal article" date="2021" name="Proc. Natl. Acad. Sci. U.S.A.">
        <title>Three genomes in the algal genus Volvox reveal the fate of a haploid sex-determining region after a transition to homothallism.</title>
        <authorList>
            <person name="Yamamoto K."/>
            <person name="Hamaji T."/>
            <person name="Kawai-Toyooka H."/>
            <person name="Matsuzaki R."/>
            <person name="Takahashi F."/>
            <person name="Nishimura Y."/>
            <person name="Kawachi M."/>
            <person name="Noguchi H."/>
            <person name="Minakuchi Y."/>
            <person name="Umen J.G."/>
            <person name="Toyoda A."/>
            <person name="Nozaki H."/>
        </authorList>
    </citation>
    <scope>NUCLEOTIDE SEQUENCE</scope>
    <source>
        <strain evidence="4">NIES-3780</strain>
    </source>
</reference>
<sequence length="506" mass="54932">MGLSYSLDRLRAAMESTAEQPPSFRTWLFEDGDKVSSINSRFPVNMCYTNRTNHVVEAFWLNFEGKEVSYGLIKPGATHLLYTFLTHPWVFRKYGNHEEVLIVHGKPVAWPNQTHPFVDIEEAPIMPWNMAAHASTFKSADPVFARDVQNLLRAYYAQRKATSRSCGVAGCRSGTAKSRRSSTGGMLDAEASPTTDGVPCCGVQLWHWRGLENCNALQTAPTIHATTRATAVVATQLSSGGCPPYATLATLMHPLTLSQSCAQLQPEDGLLGRLPFDIILEIIERIAPPIRSYNTVLKDDIEMMPRGVEPNKGPVAFLASRLIGPTPPPAPLADPQVWFAAVNNGAHADAVPEGFGGLGALVVGNGPLLPQQPQMQQQPDNAQPRQVAEVLLYVEAAVLANAAMAHSYQMEVQQEVQAAALMRFLWAQASAEQAQQQQHQQQDEGGRQGWPQEQDGLAVVDDEQEGGSQYGDAVGDEVEHRDDAAGAQVGAAESDEEVFQDANSGG</sequence>
<evidence type="ECO:0000256" key="1">
    <source>
        <dbReference type="ARBA" id="ARBA00010057"/>
    </source>
</evidence>
<dbReference type="EMBL" id="BNCO01000090">
    <property type="protein sequence ID" value="GIL66795.1"/>
    <property type="molecule type" value="Genomic_DNA"/>
</dbReference>